<evidence type="ECO:0000256" key="1">
    <source>
        <dbReference type="ARBA" id="ARBA00022574"/>
    </source>
</evidence>
<evidence type="ECO:0000256" key="2">
    <source>
        <dbReference type="ARBA" id="ARBA00022737"/>
    </source>
</evidence>
<dbReference type="PANTHER" id="PTHR19854:SF1">
    <property type="entry name" value="GUANINE NUCLEOTIDE-BINDING PROTEIN SUBUNIT BETA-LIKE PROTEIN 1"/>
    <property type="match status" value="1"/>
</dbReference>
<keyword evidence="1 3" id="KW-0853">WD repeat</keyword>
<dbReference type="GeneID" id="105362189"/>
<dbReference type="InterPro" id="IPR036322">
    <property type="entry name" value="WD40_repeat_dom_sf"/>
</dbReference>
<accession>A0AAJ6YGX3</accession>
<dbReference type="InterPro" id="IPR001680">
    <property type="entry name" value="WD40_rpt"/>
</dbReference>
<name>A0AAJ6YGX3_9HYME</name>
<organism evidence="4 5">
    <name type="scientific">Ceratosolen solmsi marchali</name>
    <dbReference type="NCBI Taxonomy" id="326594"/>
    <lineage>
        <taxon>Eukaryota</taxon>
        <taxon>Metazoa</taxon>
        <taxon>Ecdysozoa</taxon>
        <taxon>Arthropoda</taxon>
        <taxon>Hexapoda</taxon>
        <taxon>Insecta</taxon>
        <taxon>Pterygota</taxon>
        <taxon>Neoptera</taxon>
        <taxon>Endopterygota</taxon>
        <taxon>Hymenoptera</taxon>
        <taxon>Apocrita</taxon>
        <taxon>Proctotrupomorpha</taxon>
        <taxon>Chalcidoidea</taxon>
        <taxon>Agaonidae</taxon>
        <taxon>Agaoninae</taxon>
        <taxon>Ceratosolen</taxon>
    </lineage>
</organism>
<evidence type="ECO:0000313" key="5">
    <source>
        <dbReference type="RefSeq" id="XP_011497853.1"/>
    </source>
</evidence>
<reference evidence="5" key="1">
    <citation type="submission" date="2025-08" db="UniProtKB">
        <authorList>
            <consortium name="RefSeq"/>
        </authorList>
    </citation>
    <scope>IDENTIFICATION</scope>
</reference>
<dbReference type="RefSeq" id="XP_011497853.1">
    <property type="nucleotide sequence ID" value="XM_011499551.1"/>
</dbReference>
<gene>
    <name evidence="5" type="primary">LOC105362189</name>
</gene>
<dbReference type="Proteomes" id="UP000695007">
    <property type="component" value="Unplaced"/>
</dbReference>
<feature type="repeat" description="WD" evidence="3">
    <location>
        <begin position="301"/>
        <end position="318"/>
    </location>
</feature>
<proteinExistence type="predicted"/>
<dbReference type="AlphaFoldDB" id="A0AAJ6YGX3"/>
<dbReference type="Gene3D" id="2.130.10.10">
    <property type="entry name" value="YVTN repeat-like/Quinoprotein amine dehydrogenase"/>
    <property type="match status" value="2"/>
</dbReference>
<dbReference type="InterPro" id="IPR015943">
    <property type="entry name" value="WD40/YVTN_repeat-like_dom_sf"/>
</dbReference>
<dbReference type="SMART" id="SM00320">
    <property type="entry name" value="WD40"/>
    <property type="match status" value="5"/>
</dbReference>
<evidence type="ECO:0000313" key="4">
    <source>
        <dbReference type="Proteomes" id="UP000695007"/>
    </source>
</evidence>
<keyword evidence="4" id="KW-1185">Reference proteome</keyword>
<keyword evidence="2" id="KW-0677">Repeat</keyword>
<dbReference type="KEGG" id="csol:105362189"/>
<dbReference type="PROSITE" id="PS50082">
    <property type="entry name" value="WD_REPEATS_2"/>
    <property type="match status" value="1"/>
</dbReference>
<evidence type="ECO:0000256" key="3">
    <source>
        <dbReference type="PROSITE-ProRule" id="PRU00221"/>
    </source>
</evidence>
<protein>
    <submittedName>
        <fullName evidence="5">Guanine nucleotide-binding protein subunit beta-like protein 1</fullName>
    </submittedName>
</protein>
<dbReference type="SUPFAM" id="SSF50978">
    <property type="entry name" value="WD40 repeat-like"/>
    <property type="match status" value="1"/>
</dbReference>
<sequence>MAILPPDPVYIMKGDMGPIHSLLFRISPYVEHIYAGTESGRVHIWDLRKNRELLKLNASNEPCLALCTIGDECLITQRKGGTINLWKSQGSNWIINETIKTDYCGFCRFQVSTEDAIYIPLNESRVGLFSLKTLKTEIELSPISHSEANLFGHVMAIKPCMDESKYALITYDGGQILLWDIRSKKILSSIKIEQCPMNIDFNTSLMHGIIGSPADYLQIFSLSSDKELTERTKLPLKNPGISAVAIRPDAKVFSTGGWDRRIRIFSWKTLRPLVVLDQHKATIHDIIYSSCKVEAYNSKCLMAVAGKDGNISLWDLYN</sequence>
<dbReference type="Pfam" id="PF00400">
    <property type="entry name" value="WD40"/>
    <property type="match status" value="1"/>
</dbReference>
<dbReference type="PANTHER" id="PTHR19854">
    <property type="entry name" value="TRANSDUCIN BETA-LIKE 3"/>
    <property type="match status" value="1"/>
</dbReference>